<sequence length="83" mass="8854">MGQLKSPLVELAGLLLMIPVIYAYGLTPAMSALGLPLDATPLAVEPAMNQLHGLYWGLESLKLLTGFALLRLCYGDLVPAENT</sequence>
<feature type="transmembrane region" description="Helical" evidence="1">
    <location>
        <begin position="12"/>
        <end position="33"/>
    </location>
</feature>
<evidence type="ECO:0008006" key="4">
    <source>
        <dbReference type="Google" id="ProtNLM"/>
    </source>
</evidence>
<proteinExistence type="predicted"/>
<keyword evidence="1" id="KW-1133">Transmembrane helix</keyword>
<keyword evidence="1" id="KW-0472">Membrane</keyword>
<reference evidence="2 3" key="1">
    <citation type="journal article" date="2016" name="Biochim. Biophys. Acta">
        <title>Characterization of red-shifted phycobilisomes isolated from the chlorophyll f-containing cyanobacterium Halomicronema hongdechloris.</title>
        <authorList>
            <person name="Li Y."/>
            <person name="Lin Y."/>
            <person name="Garvey C.J."/>
            <person name="Birch D."/>
            <person name="Corkery R.W."/>
            <person name="Loughlin P.C."/>
            <person name="Scheer H."/>
            <person name="Willows R.D."/>
            <person name="Chen M."/>
        </authorList>
    </citation>
    <scope>NUCLEOTIDE SEQUENCE [LARGE SCALE GENOMIC DNA]</scope>
    <source>
        <strain evidence="2 3">C2206</strain>
    </source>
</reference>
<protein>
    <recommendedName>
        <fullName evidence="4">DUF4149 domain-containing protein</fullName>
    </recommendedName>
</protein>
<accession>A0A1Z3HHF0</accession>
<dbReference type="RefSeq" id="WP_080809100.1">
    <property type="nucleotide sequence ID" value="NZ_CP021983.2"/>
</dbReference>
<keyword evidence="3" id="KW-1185">Reference proteome</keyword>
<dbReference type="Proteomes" id="UP000191901">
    <property type="component" value="Chromosome"/>
</dbReference>
<dbReference type="KEGG" id="hhg:XM38_006450"/>
<gene>
    <name evidence="2" type="ORF">XM38_006450</name>
</gene>
<dbReference type="OrthoDB" id="463671at2"/>
<evidence type="ECO:0000313" key="2">
    <source>
        <dbReference type="EMBL" id="ASC69716.1"/>
    </source>
</evidence>
<dbReference type="AlphaFoldDB" id="A0A1Z3HHF0"/>
<evidence type="ECO:0000256" key="1">
    <source>
        <dbReference type="SAM" id="Phobius"/>
    </source>
</evidence>
<dbReference type="EMBL" id="CP021983">
    <property type="protein sequence ID" value="ASC69716.1"/>
    <property type="molecule type" value="Genomic_DNA"/>
</dbReference>
<organism evidence="2 3">
    <name type="scientific">Halomicronema hongdechloris C2206</name>
    <dbReference type="NCBI Taxonomy" id="1641165"/>
    <lineage>
        <taxon>Bacteria</taxon>
        <taxon>Bacillati</taxon>
        <taxon>Cyanobacteriota</taxon>
        <taxon>Cyanophyceae</taxon>
        <taxon>Nodosilineales</taxon>
        <taxon>Nodosilineaceae</taxon>
        <taxon>Halomicronema</taxon>
    </lineage>
</organism>
<name>A0A1Z3HHF0_9CYAN</name>
<evidence type="ECO:0000313" key="3">
    <source>
        <dbReference type="Proteomes" id="UP000191901"/>
    </source>
</evidence>
<keyword evidence="1" id="KW-0812">Transmembrane</keyword>